<sequence length="286" mass="31577">MQRKKSMTEVQGRPIHFDLTDESREIFESIVISRFSVRDDDDEVLRTDGGLTFVEQGTTNWKLALAEIEILVHTTSQPLAETNGSGKPDMVTVKAEWCKPEDAHKAHVNVQAGGNANVFYELGAILMPDGFRIPVVTASKENVMYYGLTLVGNDEAFELLSDEFAMVLAKYRYGKNYREDFLTEVAGGGGYFVETHNFPHIHVPLSPDCGGYIIIGKRLSADEFNFTAFSIPYGYALHTPANTIHGDGTIVGEHAITVAITSAEADTVLFYNEHTKAMARDLFSAA</sequence>
<organism evidence="1">
    <name type="scientific">marine metagenome</name>
    <dbReference type="NCBI Taxonomy" id="408172"/>
    <lineage>
        <taxon>unclassified sequences</taxon>
        <taxon>metagenomes</taxon>
        <taxon>ecological metagenomes</taxon>
    </lineage>
</organism>
<name>A0A381WVQ9_9ZZZZ</name>
<evidence type="ECO:0000313" key="1">
    <source>
        <dbReference type="EMBL" id="SVA56530.1"/>
    </source>
</evidence>
<protein>
    <submittedName>
        <fullName evidence="1">Uncharacterized protein</fullName>
    </submittedName>
</protein>
<accession>A0A381WVQ9</accession>
<proteinExistence type="predicted"/>
<reference evidence="1" key="1">
    <citation type="submission" date="2018-05" db="EMBL/GenBank/DDBJ databases">
        <authorList>
            <person name="Lanie J.A."/>
            <person name="Ng W.-L."/>
            <person name="Kazmierczak K.M."/>
            <person name="Andrzejewski T.M."/>
            <person name="Davidsen T.M."/>
            <person name="Wayne K.J."/>
            <person name="Tettelin H."/>
            <person name="Glass J.I."/>
            <person name="Rusch D."/>
            <person name="Podicherti R."/>
            <person name="Tsui H.-C.T."/>
            <person name="Winkler M.E."/>
        </authorList>
    </citation>
    <scope>NUCLEOTIDE SEQUENCE</scope>
</reference>
<dbReference type="AlphaFoldDB" id="A0A381WVQ9"/>
<dbReference type="EMBL" id="UINC01013027">
    <property type="protein sequence ID" value="SVA56530.1"/>
    <property type="molecule type" value="Genomic_DNA"/>
</dbReference>
<gene>
    <name evidence="1" type="ORF">METZ01_LOCUS109384</name>
</gene>